<feature type="compositionally biased region" description="Polar residues" evidence="1">
    <location>
        <begin position="139"/>
        <end position="153"/>
    </location>
</feature>
<feature type="region of interest" description="Disordered" evidence="1">
    <location>
        <begin position="139"/>
        <end position="173"/>
    </location>
</feature>
<reference evidence="2" key="1">
    <citation type="submission" date="2022-01" db="EMBL/GenBank/DDBJ databases">
        <authorList>
            <person name="King R."/>
        </authorList>
    </citation>
    <scope>NUCLEOTIDE SEQUENCE</scope>
</reference>
<proteinExistence type="predicted"/>
<organism evidence="2 3">
    <name type="scientific">Psylliodes chrysocephalus</name>
    <dbReference type="NCBI Taxonomy" id="3402493"/>
    <lineage>
        <taxon>Eukaryota</taxon>
        <taxon>Metazoa</taxon>
        <taxon>Ecdysozoa</taxon>
        <taxon>Arthropoda</taxon>
        <taxon>Hexapoda</taxon>
        <taxon>Insecta</taxon>
        <taxon>Pterygota</taxon>
        <taxon>Neoptera</taxon>
        <taxon>Endopterygota</taxon>
        <taxon>Coleoptera</taxon>
        <taxon>Polyphaga</taxon>
        <taxon>Cucujiformia</taxon>
        <taxon>Chrysomeloidea</taxon>
        <taxon>Chrysomelidae</taxon>
        <taxon>Galerucinae</taxon>
        <taxon>Alticini</taxon>
        <taxon>Psylliodes</taxon>
    </lineage>
</organism>
<dbReference type="Proteomes" id="UP001153636">
    <property type="component" value="Chromosome 3"/>
</dbReference>
<feature type="compositionally biased region" description="Low complexity" evidence="1">
    <location>
        <begin position="154"/>
        <end position="167"/>
    </location>
</feature>
<sequence>MMSETNVLDEANNVTPSEASKNKILNLIKGITLNDIIGEEIDHNKENNITESDDDEDGESEGITEFLRAIEEESKNNSKLIGTSLSDECSDLEVSIISEISECRNEMDAFDNWRSLGENNEVVDILEVKQDSNQLDLHPSSAISKELPSTSEQNNNLDDLMSSSDSSPKQNRTRVIVNSLVKYELTSDYSDAERVH</sequence>
<evidence type="ECO:0000256" key="1">
    <source>
        <dbReference type="SAM" id="MobiDB-lite"/>
    </source>
</evidence>
<evidence type="ECO:0000313" key="2">
    <source>
        <dbReference type="EMBL" id="CAH1107726.1"/>
    </source>
</evidence>
<dbReference type="AlphaFoldDB" id="A0A9P0D0Q9"/>
<name>A0A9P0D0Q9_9CUCU</name>
<gene>
    <name evidence="2" type="ORF">PSYICH_LOCUS9034</name>
</gene>
<protein>
    <submittedName>
        <fullName evidence="2">Uncharacterized protein</fullName>
    </submittedName>
</protein>
<evidence type="ECO:0000313" key="3">
    <source>
        <dbReference type="Proteomes" id="UP001153636"/>
    </source>
</evidence>
<accession>A0A9P0D0Q9</accession>
<dbReference type="EMBL" id="OV651815">
    <property type="protein sequence ID" value="CAH1107726.1"/>
    <property type="molecule type" value="Genomic_DNA"/>
</dbReference>
<keyword evidence="3" id="KW-1185">Reference proteome</keyword>